<evidence type="ECO:0000256" key="1">
    <source>
        <dbReference type="SAM" id="MobiDB-lite"/>
    </source>
</evidence>
<name>A0A1R3RJF0_ASPC5</name>
<accession>A0A1R3RJF0</accession>
<feature type="region of interest" description="Disordered" evidence="1">
    <location>
        <begin position="293"/>
        <end position="328"/>
    </location>
</feature>
<dbReference type="AlphaFoldDB" id="A0A1R3RJF0"/>
<feature type="domain" description="Calcineurin-like phosphoesterase" evidence="2">
    <location>
        <begin position="6"/>
        <end position="208"/>
    </location>
</feature>
<evidence type="ECO:0000313" key="3">
    <source>
        <dbReference type="EMBL" id="OOF94607.1"/>
    </source>
</evidence>
<dbReference type="PANTHER" id="PTHR12905">
    <property type="entry name" value="METALLOPHOSPHOESTERASE"/>
    <property type="match status" value="1"/>
</dbReference>
<sequence length="368" mass="40575">MRRRTRFVCVSDTHAYTPSEAGFKLPAGDVLIHAGDLTNHGSSAELRKTMSWIATAEFEVKIIICGNHDVTLDPGFYAEYGSQFHGQRLEDTQKCIEIVTQASPSIIYLRHQSALVRLTWPNGPNTVFKIFGSPYSQSSGSWAYGYESSDAAALWNTIPLDTDIVVTHTPPYSHCDSRTGGISVGCKALRGALSNVRPLLAICGHVHESRGSERVRWYPRPAAATVDRQEQENQVIRDVLPPPGSRKQSLVDLTGKKAPKLDNNQFAINNIPTPVGQLFNPSQNVLLLPLSERSSGRRQGSEAEQPTSSFPFSYLKNHQSGEQNKSCSQRSETCIVNAAIMATSWPHRGGKRFHAPIVVDLGLPVWKE</sequence>
<evidence type="ECO:0000259" key="2">
    <source>
        <dbReference type="Pfam" id="PF00149"/>
    </source>
</evidence>
<dbReference type="Pfam" id="PF00149">
    <property type="entry name" value="Metallophos"/>
    <property type="match status" value="1"/>
</dbReference>
<dbReference type="InterPro" id="IPR029052">
    <property type="entry name" value="Metallo-depent_PP-like"/>
</dbReference>
<dbReference type="InterPro" id="IPR004843">
    <property type="entry name" value="Calcineurin-like_PHP"/>
</dbReference>
<protein>
    <recommendedName>
        <fullName evidence="2">Calcineurin-like phosphoesterase domain-containing protein</fullName>
    </recommendedName>
</protein>
<dbReference type="SUPFAM" id="SSF56300">
    <property type="entry name" value="Metallo-dependent phosphatases"/>
    <property type="match status" value="1"/>
</dbReference>
<dbReference type="GO" id="GO:0016787">
    <property type="term" value="F:hydrolase activity"/>
    <property type="evidence" value="ECO:0007669"/>
    <property type="project" value="InterPro"/>
</dbReference>
<feature type="compositionally biased region" description="Polar residues" evidence="1">
    <location>
        <begin position="304"/>
        <end position="328"/>
    </location>
</feature>
<dbReference type="Proteomes" id="UP000188318">
    <property type="component" value="Unassembled WGS sequence"/>
</dbReference>
<evidence type="ECO:0000313" key="4">
    <source>
        <dbReference type="Proteomes" id="UP000188318"/>
    </source>
</evidence>
<dbReference type="OrthoDB" id="630188at2759"/>
<reference evidence="4" key="1">
    <citation type="journal article" date="2017" name="Genome Biol.">
        <title>Comparative genomics reveals high biological diversity and specific adaptations in the industrially and medically important fungal genus Aspergillus.</title>
        <authorList>
            <person name="de Vries R.P."/>
            <person name="Riley R."/>
            <person name="Wiebenga A."/>
            <person name="Aguilar-Osorio G."/>
            <person name="Amillis S."/>
            <person name="Uchima C.A."/>
            <person name="Anderluh G."/>
            <person name="Asadollahi M."/>
            <person name="Askin M."/>
            <person name="Barry K."/>
            <person name="Battaglia E."/>
            <person name="Bayram O."/>
            <person name="Benocci T."/>
            <person name="Braus-Stromeyer S.A."/>
            <person name="Caldana C."/>
            <person name="Canovas D."/>
            <person name="Cerqueira G.C."/>
            <person name="Chen F."/>
            <person name="Chen W."/>
            <person name="Choi C."/>
            <person name="Clum A."/>
            <person name="Dos Santos R.A."/>
            <person name="Damasio A.R."/>
            <person name="Diallinas G."/>
            <person name="Emri T."/>
            <person name="Fekete E."/>
            <person name="Flipphi M."/>
            <person name="Freyberg S."/>
            <person name="Gallo A."/>
            <person name="Gournas C."/>
            <person name="Habgood R."/>
            <person name="Hainaut M."/>
            <person name="Harispe M.L."/>
            <person name="Henrissat B."/>
            <person name="Hilden K.S."/>
            <person name="Hope R."/>
            <person name="Hossain A."/>
            <person name="Karabika E."/>
            <person name="Karaffa L."/>
            <person name="Karanyi Z."/>
            <person name="Krasevec N."/>
            <person name="Kuo A."/>
            <person name="Kusch H."/>
            <person name="LaButti K."/>
            <person name="Lagendijk E.L."/>
            <person name="Lapidus A."/>
            <person name="Levasseur A."/>
            <person name="Lindquist E."/>
            <person name="Lipzen A."/>
            <person name="Logrieco A.F."/>
            <person name="MacCabe A."/>
            <person name="Maekelae M.R."/>
            <person name="Malavazi I."/>
            <person name="Melin P."/>
            <person name="Meyer V."/>
            <person name="Mielnichuk N."/>
            <person name="Miskei M."/>
            <person name="Molnar A.P."/>
            <person name="Mule G."/>
            <person name="Ngan C.Y."/>
            <person name="Orejas M."/>
            <person name="Orosz E."/>
            <person name="Ouedraogo J.P."/>
            <person name="Overkamp K.M."/>
            <person name="Park H.-S."/>
            <person name="Perrone G."/>
            <person name="Piumi F."/>
            <person name="Punt P.J."/>
            <person name="Ram A.F."/>
            <person name="Ramon A."/>
            <person name="Rauscher S."/>
            <person name="Record E."/>
            <person name="Riano-Pachon D.M."/>
            <person name="Robert V."/>
            <person name="Roehrig J."/>
            <person name="Ruller R."/>
            <person name="Salamov A."/>
            <person name="Salih N.S."/>
            <person name="Samson R.A."/>
            <person name="Sandor E."/>
            <person name="Sanguinetti M."/>
            <person name="Schuetze T."/>
            <person name="Sepcic K."/>
            <person name="Shelest E."/>
            <person name="Sherlock G."/>
            <person name="Sophianopoulou V."/>
            <person name="Squina F.M."/>
            <person name="Sun H."/>
            <person name="Susca A."/>
            <person name="Todd R.B."/>
            <person name="Tsang A."/>
            <person name="Unkles S.E."/>
            <person name="van de Wiele N."/>
            <person name="van Rossen-Uffink D."/>
            <person name="Oliveira J.V."/>
            <person name="Vesth T.C."/>
            <person name="Visser J."/>
            <person name="Yu J.-H."/>
            <person name="Zhou M."/>
            <person name="Andersen M.R."/>
            <person name="Archer D.B."/>
            <person name="Baker S.E."/>
            <person name="Benoit I."/>
            <person name="Brakhage A.A."/>
            <person name="Braus G.H."/>
            <person name="Fischer R."/>
            <person name="Frisvad J.C."/>
            <person name="Goldman G.H."/>
            <person name="Houbraken J."/>
            <person name="Oakley B."/>
            <person name="Pocsi I."/>
            <person name="Scazzocchio C."/>
            <person name="Seiboth B."/>
            <person name="vanKuyk P.A."/>
            <person name="Wortman J."/>
            <person name="Dyer P.S."/>
            <person name="Grigoriev I.V."/>
        </authorList>
    </citation>
    <scope>NUCLEOTIDE SEQUENCE [LARGE SCALE GENOMIC DNA]</scope>
    <source>
        <strain evidence="4">ITEM 5010</strain>
    </source>
</reference>
<dbReference type="Gene3D" id="3.60.21.10">
    <property type="match status" value="1"/>
</dbReference>
<keyword evidence="4" id="KW-1185">Reference proteome</keyword>
<dbReference type="VEuPathDB" id="FungiDB:ASPCADRAFT_50140"/>
<proteinExistence type="predicted"/>
<dbReference type="PANTHER" id="PTHR12905:SF16">
    <property type="entry name" value="SER_THR PROTEIN PHOSPHATASE FAMILY PROTEIN (AFU_ORTHOLOGUE AFUA_1G06000)"/>
    <property type="match status" value="1"/>
</dbReference>
<gene>
    <name evidence="3" type="ORF">ASPCADRAFT_50140</name>
</gene>
<dbReference type="InterPro" id="IPR051693">
    <property type="entry name" value="UPF0046_metallophosphoest"/>
</dbReference>
<dbReference type="EMBL" id="KV907501">
    <property type="protein sequence ID" value="OOF94607.1"/>
    <property type="molecule type" value="Genomic_DNA"/>
</dbReference>
<dbReference type="CDD" id="cd07379">
    <property type="entry name" value="MPP_239FB"/>
    <property type="match status" value="1"/>
</dbReference>
<organism evidence="3 4">
    <name type="scientific">Aspergillus carbonarius (strain ITEM 5010)</name>
    <dbReference type="NCBI Taxonomy" id="602072"/>
    <lineage>
        <taxon>Eukaryota</taxon>
        <taxon>Fungi</taxon>
        <taxon>Dikarya</taxon>
        <taxon>Ascomycota</taxon>
        <taxon>Pezizomycotina</taxon>
        <taxon>Eurotiomycetes</taxon>
        <taxon>Eurotiomycetidae</taxon>
        <taxon>Eurotiales</taxon>
        <taxon>Aspergillaceae</taxon>
        <taxon>Aspergillus</taxon>
        <taxon>Aspergillus subgen. Circumdati</taxon>
    </lineage>
</organism>
<dbReference type="OMA" id="HIHDGRG"/>